<keyword evidence="2" id="KW-1185">Reference proteome</keyword>
<evidence type="ECO:0000313" key="2">
    <source>
        <dbReference type="Proteomes" id="UP000183832"/>
    </source>
</evidence>
<evidence type="ECO:0000313" key="1">
    <source>
        <dbReference type="EMBL" id="CRK92547.1"/>
    </source>
</evidence>
<dbReference type="Proteomes" id="UP000183832">
    <property type="component" value="Unassembled WGS sequence"/>
</dbReference>
<accession>A0A1J1HX32</accession>
<reference evidence="1 2" key="1">
    <citation type="submission" date="2015-04" db="EMBL/GenBank/DDBJ databases">
        <authorList>
            <person name="Syromyatnikov M.Y."/>
            <person name="Popov V.N."/>
        </authorList>
    </citation>
    <scope>NUCLEOTIDE SEQUENCE [LARGE SCALE GENOMIC DNA]</scope>
</reference>
<dbReference type="AlphaFoldDB" id="A0A1J1HX32"/>
<proteinExistence type="predicted"/>
<name>A0A1J1HX32_9DIPT</name>
<organism evidence="1 2">
    <name type="scientific">Clunio marinus</name>
    <dbReference type="NCBI Taxonomy" id="568069"/>
    <lineage>
        <taxon>Eukaryota</taxon>
        <taxon>Metazoa</taxon>
        <taxon>Ecdysozoa</taxon>
        <taxon>Arthropoda</taxon>
        <taxon>Hexapoda</taxon>
        <taxon>Insecta</taxon>
        <taxon>Pterygota</taxon>
        <taxon>Neoptera</taxon>
        <taxon>Endopterygota</taxon>
        <taxon>Diptera</taxon>
        <taxon>Nematocera</taxon>
        <taxon>Chironomoidea</taxon>
        <taxon>Chironomidae</taxon>
        <taxon>Clunio</taxon>
    </lineage>
</organism>
<dbReference type="EMBL" id="CVRI01000030">
    <property type="protein sequence ID" value="CRK92547.1"/>
    <property type="molecule type" value="Genomic_DNA"/>
</dbReference>
<sequence length="65" mass="7649">MNFNLPNLSSILMDYLLIFHLKTIAKYLRAATTLDTTAHTHHIPFQFSVLHQHVQSRQTWNEQKS</sequence>
<gene>
    <name evidence="1" type="ORF">CLUMA_CG006072</name>
</gene>
<protein>
    <submittedName>
        <fullName evidence="1">CLUMA_CG006072, isoform A</fullName>
    </submittedName>
</protein>